<evidence type="ECO:0000313" key="4">
    <source>
        <dbReference type="EMBL" id="KAG8225709.1"/>
    </source>
</evidence>
<dbReference type="SUPFAM" id="SSF53383">
    <property type="entry name" value="PLP-dependent transferases"/>
    <property type="match status" value="1"/>
</dbReference>
<keyword evidence="5" id="KW-1185">Reference proteome</keyword>
<evidence type="ECO:0000313" key="5">
    <source>
        <dbReference type="Proteomes" id="UP000792457"/>
    </source>
</evidence>
<dbReference type="InterPro" id="IPR005814">
    <property type="entry name" value="Aminotrans_3"/>
</dbReference>
<comment type="caution">
    <text evidence="4">The sequence shown here is derived from an EMBL/GenBank/DDBJ whole genome shotgun (WGS) entry which is preliminary data.</text>
</comment>
<dbReference type="GO" id="GO:0030170">
    <property type="term" value="F:pyridoxal phosphate binding"/>
    <property type="evidence" value="ECO:0007669"/>
    <property type="project" value="InterPro"/>
</dbReference>
<dbReference type="PANTHER" id="PTHR45688:SF13">
    <property type="entry name" value="ALANINE--GLYOXYLATE AMINOTRANSFERASE 2-LIKE"/>
    <property type="match status" value="1"/>
</dbReference>
<dbReference type="InterPro" id="IPR015421">
    <property type="entry name" value="PyrdxlP-dep_Trfase_major"/>
</dbReference>
<accession>A0A8K0NZL0</accession>
<protein>
    <submittedName>
        <fullName evidence="4">Uncharacterized protein</fullName>
    </submittedName>
</protein>
<organism evidence="4 5">
    <name type="scientific">Ladona fulva</name>
    <name type="common">Scarce chaser dragonfly</name>
    <name type="synonym">Libellula fulva</name>
    <dbReference type="NCBI Taxonomy" id="123851"/>
    <lineage>
        <taxon>Eukaryota</taxon>
        <taxon>Metazoa</taxon>
        <taxon>Ecdysozoa</taxon>
        <taxon>Arthropoda</taxon>
        <taxon>Hexapoda</taxon>
        <taxon>Insecta</taxon>
        <taxon>Pterygota</taxon>
        <taxon>Palaeoptera</taxon>
        <taxon>Odonata</taxon>
        <taxon>Epiprocta</taxon>
        <taxon>Anisoptera</taxon>
        <taxon>Libelluloidea</taxon>
        <taxon>Libellulidae</taxon>
        <taxon>Ladona</taxon>
    </lineage>
</organism>
<dbReference type="GO" id="GO:0005739">
    <property type="term" value="C:mitochondrion"/>
    <property type="evidence" value="ECO:0007669"/>
    <property type="project" value="TreeGrafter"/>
</dbReference>
<sequence>MATLNLYSSGSIQSQFCDNLLKTLPSNFEVCLFTNSGAEANDLALQLARRYTGCDGVAVLENAFHGAVKSVIEISPAALQRQNLAIMPWVHVLPYPDTYRSPSSPSKVSESEIVDTCFHEAKSILDKARKNGAKIGCFVSETILVIQGVIVPPRNWLSKIYSYIRQIGGLVIADEIQTGMGRCGSHFWGFQSQGVIPDIITIGKPIGNGYPIAAVVTSRSIAQSIQNLHEEYLCCSVAAAVGKSVLDVLHEEKLMMNAEKMGHRLREGLHILKHRHRWIGDVRGIGMITGLEIVWCKEEKRPAPEVTEKICYRLREEHILAENGGVYGNVVIFVPPLCLSVEDVTKILDILNKIFCELEVSESEELYQLLGSQSESNESSSQEYRWQENLEGVIAGGSSYYSLD</sequence>
<dbReference type="GO" id="GO:0008483">
    <property type="term" value="F:transaminase activity"/>
    <property type="evidence" value="ECO:0007669"/>
    <property type="project" value="InterPro"/>
</dbReference>
<dbReference type="InterPro" id="IPR015422">
    <property type="entry name" value="PyrdxlP-dep_Trfase_small"/>
</dbReference>
<dbReference type="CDD" id="cd00610">
    <property type="entry name" value="OAT_like"/>
    <property type="match status" value="1"/>
</dbReference>
<dbReference type="EMBL" id="KZ308248">
    <property type="protein sequence ID" value="KAG8225709.1"/>
    <property type="molecule type" value="Genomic_DNA"/>
</dbReference>
<reference evidence="4" key="1">
    <citation type="submission" date="2013-04" db="EMBL/GenBank/DDBJ databases">
        <authorList>
            <person name="Qu J."/>
            <person name="Murali S.C."/>
            <person name="Bandaranaike D."/>
            <person name="Bellair M."/>
            <person name="Blankenburg K."/>
            <person name="Chao H."/>
            <person name="Dinh H."/>
            <person name="Doddapaneni H."/>
            <person name="Downs B."/>
            <person name="Dugan-Rocha S."/>
            <person name="Elkadiri S."/>
            <person name="Gnanaolivu R.D."/>
            <person name="Hernandez B."/>
            <person name="Javaid M."/>
            <person name="Jayaseelan J.C."/>
            <person name="Lee S."/>
            <person name="Li M."/>
            <person name="Ming W."/>
            <person name="Munidasa M."/>
            <person name="Muniz J."/>
            <person name="Nguyen L."/>
            <person name="Ongeri F."/>
            <person name="Osuji N."/>
            <person name="Pu L.-L."/>
            <person name="Puazo M."/>
            <person name="Qu C."/>
            <person name="Quiroz J."/>
            <person name="Raj R."/>
            <person name="Weissenberger G."/>
            <person name="Xin Y."/>
            <person name="Zou X."/>
            <person name="Han Y."/>
            <person name="Richards S."/>
            <person name="Worley K."/>
            <person name="Muzny D."/>
            <person name="Gibbs R."/>
        </authorList>
    </citation>
    <scope>NUCLEOTIDE SEQUENCE</scope>
    <source>
        <strain evidence="4">Sampled in the wild</strain>
    </source>
</reference>
<dbReference type="InterPro" id="IPR015424">
    <property type="entry name" value="PyrdxlP-dep_Trfase"/>
</dbReference>
<dbReference type="PROSITE" id="PS00600">
    <property type="entry name" value="AA_TRANSFER_CLASS_3"/>
    <property type="match status" value="1"/>
</dbReference>
<dbReference type="PANTHER" id="PTHR45688">
    <property type="match status" value="1"/>
</dbReference>
<dbReference type="Proteomes" id="UP000792457">
    <property type="component" value="Unassembled WGS sequence"/>
</dbReference>
<evidence type="ECO:0000256" key="1">
    <source>
        <dbReference type="ARBA" id="ARBA00008954"/>
    </source>
</evidence>
<gene>
    <name evidence="4" type="ORF">J437_LFUL001743</name>
</gene>
<evidence type="ECO:0000256" key="3">
    <source>
        <dbReference type="RuleBase" id="RU003560"/>
    </source>
</evidence>
<dbReference type="Pfam" id="PF00202">
    <property type="entry name" value="Aminotran_3"/>
    <property type="match status" value="1"/>
</dbReference>
<dbReference type="InterPro" id="IPR049704">
    <property type="entry name" value="Aminotrans_3_PPA_site"/>
</dbReference>
<name>A0A8K0NZL0_LADFU</name>
<keyword evidence="2 3" id="KW-0663">Pyridoxal phosphate</keyword>
<proteinExistence type="inferred from homology"/>
<comment type="similarity">
    <text evidence="1 3">Belongs to the class-III pyridoxal-phosphate-dependent aminotransferase family.</text>
</comment>
<evidence type="ECO:0000256" key="2">
    <source>
        <dbReference type="ARBA" id="ARBA00022898"/>
    </source>
</evidence>
<dbReference type="Gene3D" id="3.40.640.10">
    <property type="entry name" value="Type I PLP-dependent aspartate aminotransferase-like (Major domain)"/>
    <property type="match status" value="1"/>
</dbReference>
<dbReference type="Gene3D" id="3.90.1150.10">
    <property type="entry name" value="Aspartate Aminotransferase, domain 1"/>
    <property type="match status" value="1"/>
</dbReference>
<dbReference type="OrthoDB" id="10261433at2759"/>
<reference evidence="4" key="2">
    <citation type="submission" date="2017-10" db="EMBL/GenBank/DDBJ databases">
        <title>Ladona fulva Genome sequencing and assembly.</title>
        <authorList>
            <person name="Murali S."/>
            <person name="Richards S."/>
            <person name="Bandaranaike D."/>
            <person name="Bellair M."/>
            <person name="Blankenburg K."/>
            <person name="Chao H."/>
            <person name="Dinh H."/>
            <person name="Doddapaneni H."/>
            <person name="Dugan-Rocha S."/>
            <person name="Elkadiri S."/>
            <person name="Gnanaolivu R."/>
            <person name="Hernandez B."/>
            <person name="Skinner E."/>
            <person name="Javaid M."/>
            <person name="Lee S."/>
            <person name="Li M."/>
            <person name="Ming W."/>
            <person name="Munidasa M."/>
            <person name="Muniz J."/>
            <person name="Nguyen L."/>
            <person name="Hughes D."/>
            <person name="Osuji N."/>
            <person name="Pu L.-L."/>
            <person name="Puazo M."/>
            <person name="Qu C."/>
            <person name="Quiroz J."/>
            <person name="Raj R."/>
            <person name="Weissenberger G."/>
            <person name="Xin Y."/>
            <person name="Zou X."/>
            <person name="Han Y."/>
            <person name="Worley K."/>
            <person name="Muzny D."/>
            <person name="Gibbs R."/>
        </authorList>
    </citation>
    <scope>NUCLEOTIDE SEQUENCE</scope>
    <source>
        <strain evidence="4">Sampled in the wild</strain>
    </source>
</reference>
<dbReference type="AlphaFoldDB" id="A0A8K0NZL0"/>